<keyword evidence="2" id="KW-1185">Reference proteome</keyword>
<gene>
    <name evidence="1" type="ORF">ESA94_13225</name>
</gene>
<dbReference type="AlphaFoldDB" id="A0A4Q1CI14"/>
<protein>
    <submittedName>
        <fullName evidence="1">DUF1800 domain-containing protein</fullName>
    </submittedName>
</protein>
<accession>A0A4Q1CI14</accession>
<dbReference type="InterPro" id="IPR014917">
    <property type="entry name" value="DUF1800"/>
</dbReference>
<dbReference type="RefSeq" id="WP_129131377.1">
    <property type="nucleotide sequence ID" value="NZ_SDHW01000003.1"/>
</dbReference>
<dbReference type="Proteomes" id="UP000290204">
    <property type="component" value="Unassembled WGS sequence"/>
</dbReference>
<dbReference type="EMBL" id="SDHW01000003">
    <property type="protein sequence ID" value="RXK60003.1"/>
    <property type="molecule type" value="Genomic_DNA"/>
</dbReference>
<reference evidence="1 2" key="1">
    <citation type="submission" date="2019-01" db="EMBL/GenBank/DDBJ databases">
        <title>Lacibacter sp. strain TTM-7.</title>
        <authorList>
            <person name="Chen W.-M."/>
        </authorList>
    </citation>
    <scope>NUCLEOTIDE SEQUENCE [LARGE SCALE GENOMIC DNA]</scope>
    <source>
        <strain evidence="1 2">TTM-7</strain>
    </source>
</reference>
<sequence>MDRRAFLTAGKKKQTDLHIQPTVVAGRTTTGLNLYAGVWTKTEVTHLLKRTMFGSRLSDISYFAAKTMNEAVDELLNPVSPLPTPPLKDYDGVTGATTPDTSVPDGTTWVDNVNNDGTIQSRRRASFKKWWMGCMLQQDRSIREKMTLFWHNHFATETVDVGNANFLYKHANLLRTKALGNFKQLVRDITLDPSMLIYLNGRLNTATAPDENYSRELQELFTLGKENNPNYTEADVKAAAKVLTGWRVDNTVNTFHSYFTSSRHDATNKTFSSFFGNTVITGRTGTTAGDLELDDLLNMIFAKNVEVSRFMAKKLYRFFVHYDIDAAAEANVIDPLALILRTNNWEIKPALTALLKSEHFFDAMNQGAMIKSPIDHTIALCREWEVVFPDVATLYADAYGMWNYVMTVAANNQQNIGDPPNVAGWPAYYQVPQFYELWVNTDTLPKRNQFSDLMIGNGYSRNGKKIVIDAVEFTKKLTNPGDPNELINEVFDLLFQIPISQSAKDQLKKDFLLTGQDSDYYWTNAWNIYLGAPTTANYNTVNTRLRGLYKYCMNLAEYQLA</sequence>
<comment type="caution">
    <text evidence="1">The sequence shown here is derived from an EMBL/GenBank/DDBJ whole genome shotgun (WGS) entry which is preliminary data.</text>
</comment>
<name>A0A4Q1CI14_9BACT</name>
<proteinExistence type="predicted"/>
<dbReference type="OrthoDB" id="9772295at2"/>
<dbReference type="Pfam" id="PF08811">
    <property type="entry name" value="DUF1800"/>
    <property type="match status" value="1"/>
</dbReference>
<organism evidence="1 2">
    <name type="scientific">Lacibacter luteus</name>
    <dbReference type="NCBI Taxonomy" id="2508719"/>
    <lineage>
        <taxon>Bacteria</taxon>
        <taxon>Pseudomonadati</taxon>
        <taxon>Bacteroidota</taxon>
        <taxon>Chitinophagia</taxon>
        <taxon>Chitinophagales</taxon>
        <taxon>Chitinophagaceae</taxon>
        <taxon>Lacibacter</taxon>
    </lineage>
</organism>
<evidence type="ECO:0000313" key="2">
    <source>
        <dbReference type="Proteomes" id="UP000290204"/>
    </source>
</evidence>
<evidence type="ECO:0000313" key="1">
    <source>
        <dbReference type="EMBL" id="RXK60003.1"/>
    </source>
</evidence>